<sequence length="414" mass="43375">MIVRKNWHKITVKKTVIVLSIISSLLIQSNANAATKPLAVKNLSPISTSPLTQEVPKMLVAGNTIVLYGSENNTGYLRAIKSDGTEIWKISLASSQENIATAAALGPDGSIWVAGSISLVQASDTNTIMTPTPPINPDGVVAEPTLPLRGDLNGIALWKVSPAGQVLGNYYFDCKTTVLVTAIAVNAQGISIVGMAATENGNKGFLANSNNQGIISPPIYLGAVDTALEDVQRFSDGTIVVAGSSGETLAGKKVAAIHDGILARFKNNKVTSLIRSSANKTSRSWRSVTNSLFLGGYVQSGNKFESALTKFSPTFVPSWTYRFASNGTALTLTTSSNSHFAFLGSTGAVKGLSTWKPVKATGLLLAFDGKGLITGAYSAPGTSMPAAIGYSKELGVIVLGYSQTAVSIFRLITR</sequence>
<name>A0A6J7XQ10_9ZZZZ</name>
<reference evidence="1" key="1">
    <citation type="submission" date="2020-05" db="EMBL/GenBank/DDBJ databases">
        <authorList>
            <person name="Chiriac C."/>
            <person name="Salcher M."/>
            <person name="Ghai R."/>
            <person name="Kavagutti S V."/>
        </authorList>
    </citation>
    <scope>NUCLEOTIDE SEQUENCE</scope>
</reference>
<protein>
    <submittedName>
        <fullName evidence="1">Unannotated protein</fullName>
    </submittedName>
</protein>
<accession>A0A6J7XQ10</accession>
<evidence type="ECO:0000313" key="1">
    <source>
        <dbReference type="EMBL" id="CAB5239399.1"/>
    </source>
</evidence>
<organism evidence="1">
    <name type="scientific">freshwater metagenome</name>
    <dbReference type="NCBI Taxonomy" id="449393"/>
    <lineage>
        <taxon>unclassified sequences</taxon>
        <taxon>metagenomes</taxon>
        <taxon>ecological metagenomes</taxon>
    </lineage>
</organism>
<proteinExistence type="predicted"/>
<dbReference type="AlphaFoldDB" id="A0A6J7XQ10"/>
<dbReference type="SUPFAM" id="SSF63829">
    <property type="entry name" value="Calcium-dependent phosphotriesterase"/>
    <property type="match status" value="1"/>
</dbReference>
<dbReference type="EMBL" id="CAFBSG010000003">
    <property type="protein sequence ID" value="CAB5239399.1"/>
    <property type="molecule type" value="Genomic_DNA"/>
</dbReference>
<gene>
    <name evidence="1" type="ORF">UFOPK3554_00249</name>
</gene>